<dbReference type="PANTHER" id="PTHR43747">
    <property type="entry name" value="FAD-BINDING PROTEIN"/>
    <property type="match status" value="1"/>
</dbReference>
<dbReference type="EMBL" id="WUFV01000018">
    <property type="protein sequence ID" value="NEK18187.1"/>
    <property type="molecule type" value="Genomic_DNA"/>
</dbReference>
<dbReference type="InterPro" id="IPR036188">
    <property type="entry name" value="FAD/NAD-bd_sf"/>
</dbReference>
<reference evidence="1 2" key="1">
    <citation type="submission" date="2019-12" db="EMBL/GenBank/DDBJ databases">
        <title>Rhizobium genotypes associated with high levels of biological nitrogen fixation by grain legumes in a temperate-maritime cropping system.</title>
        <authorList>
            <person name="Maluk M."/>
            <person name="Francesc Ferrando Molina F."/>
            <person name="Lopez Del Egido L."/>
            <person name="Lafos M."/>
            <person name="Langarica-Fuentes A."/>
            <person name="Gebre Yohannes G."/>
            <person name="Young M.W."/>
            <person name="Martin P."/>
            <person name="Gantlett R."/>
            <person name="Kenicer G."/>
            <person name="Hawes C."/>
            <person name="Begg G.S."/>
            <person name="Quilliam R.S."/>
            <person name="Squire G.R."/>
            <person name="Poole P.S."/>
            <person name="Young P.W."/>
            <person name="Iannetta P.M."/>
            <person name="James E.K."/>
        </authorList>
    </citation>
    <scope>NUCLEOTIDE SEQUENCE [LARGE SCALE GENOMIC DNA]</scope>
    <source>
        <strain evidence="1 2">JHI54</strain>
    </source>
</reference>
<name>A0A7K3VN98_RHILE</name>
<dbReference type="AlphaFoldDB" id="A0A7K3VN98"/>
<evidence type="ECO:0000313" key="2">
    <source>
        <dbReference type="Proteomes" id="UP000471705"/>
    </source>
</evidence>
<dbReference type="InterPro" id="IPR050816">
    <property type="entry name" value="Flavin-dep_Halogenase_NPB"/>
</dbReference>
<protein>
    <submittedName>
        <fullName evidence="1">Uncharacterized protein</fullName>
    </submittedName>
</protein>
<accession>A0A7K3VN98</accession>
<dbReference type="RefSeq" id="WP_164048604.1">
    <property type="nucleotide sequence ID" value="NZ_WUFV01000018.1"/>
</dbReference>
<proteinExistence type="predicted"/>
<dbReference type="Proteomes" id="UP000471705">
    <property type="component" value="Unassembled WGS sequence"/>
</dbReference>
<comment type="caution">
    <text evidence="1">The sequence shown here is derived from an EMBL/GenBank/DDBJ whole genome shotgun (WGS) entry which is preliminary data.</text>
</comment>
<dbReference type="SUPFAM" id="SSF51905">
    <property type="entry name" value="FAD/NAD(P)-binding domain"/>
    <property type="match status" value="1"/>
</dbReference>
<dbReference type="Gene3D" id="3.30.9.100">
    <property type="match status" value="1"/>
</dbReference>
<sequence length="325" mass="35267">MLERPDAIDHDRVETIAPYALQLLEQLGLKAAFLDWPEKSAQDKAIVAWKDASAEEVYNPFNPYGPRWHVRRQSFARFLRRAALKSGAVIEKRGGLLTELRQLAARPTWARPFLVDASGRAAHLARALGATSDRFDTTLSLTTEFLDRAADPGLLVEATRAGWWYSAGDGHGHLSSMVTTTAARVVALRRAGAAPDAIWMGLLALSPLTRARHSSAERIGRVRIVASAPWALRNPEGACWIAVGDAAFAADPLASSGVAFALESGLRGGQHIKNTSAGETDCIGGYASFVAEALASHLQQRRYYYETSAFEASPSERIQSVQNNS</sequence>
<dbReference type="PANTHER" id="PTHR43747:SF1">
    <property type="entry name" value="SLR1998 PROTEIN"/>
    <property type="match status" value="1"/>
</dbReference>
<evidence type="ECO:0000313" key="1">
    <source>
        <dbReference type="EMBL" id="NEK18187.1"/>
    </source>
</evidence>
<organism evidence="1 2">
    <name type="scientific">Rhizobium leguminosarum</name>
    <dbReference type="NCBI Taxonomy" id="384"/>
    <lineage>
        <taxon>Bacteria</taxon>
        <taxon>Pseudomonadati</taxon>
        <taxon>Pseudomonadota</taxon>
        <taxon>Alphaproteobacteria</taxon>
        <taxon>Hyphomicrobiales</taxon>
        <taxon>Rhizobiaceae</taxon>
        <taxon>Rhizobium/Agrobacterium group</taxon>
        <taxon>Rhizobium</taxon>
    </lineage>
</organism>
<gene>
    <name evidence="1" type="ORF">GR257_25595</name>
</gene>
<dbReference type="Gene3D" id="3.50.50.60">
    <property type="entry name" value="FAD/NAD(P)-binding domain"/>
    <property type="match status" value="1"/>
</dbReference>